<dbReference type="GO" id="GO:0005643">
    <property type="term" value="C:nuclear pore"/>
    <property type="evidence" value="ECO:0007669"/>
    <property type="project" value="TreeGrafter"/>
</dbReference>
<dbReference type="KEGG" id="dfa:DFA_00691"/>
<reference evidence="3" key="1">
    <citation type="journal article" date="2011" name="Genome Res.">
        <title>Phylogeny-wide analysis of social amoeba genomes highlights ancient origins for complex intercellular communication.</title>
        <authorList>
            <person name="Heidel A.J."/>
            <person name="Lawal H.M."/>
            <person name="Felder M."/>
            <person name="Schilde C."/>
            <person name="Helps N.R."/>
            <person name="Tunggal B."/>
            <person name="Rivero F."/>
            <person name="John U."/>
            <person name="Schleicher M."/>
            <person name="Eichinger L."/>
            <person name="Platzer M."/>
            <person name="Noegel A.A."/>
            <person name="Schaap P."/>
            <person name="Gloeckner G."/>
        </authorList>
    </citation>
    <scope>NUCLEOTIDE SEQUENCE [LARGE SCALE GENOMIC DNA]</scope>
    <source>
        <strain evidence="3">SH3</strain>
    </source>
</reference>
<dbReference type="STRING" id="1054147.F4PT90"/>
<proteinExistence type="predicted"/>
<name>F4PT90_CACFS</name>
<dbReference type="OMA" id="FQPLYKD"/>
<dbReference type="RefSeq" id="XP_004358676.1">
    <property type="nucleotide sequence ID" value="XM_004358619.1"/>
</dbReference>
<protein>
    <submittedName>
        <fullName evidence="2">WD40 repeat-containing protein</fullName>
    </submittedName>
</protein>
<dbReference type="InterPro" id="IPR045139">
    <property type="entry name" value="Aladin"/>
</dbReference>
<dbReference type="Pfam" id="PF25460">
    <property type="entry name" value="Beta-prop_Aladin"/>
    <property type="match status" value="1"/>
</dbReference>
<dbReference type="InterPro" id="IPR015943">
    <property type="entry name" value="WD40/YVTN_repeat-like_dom_sf"/>
</dbReference>
<sequence>MLAQSHCFEQYIKSVPDHGSIVYGEYLSKLTAYPRGINLDNNNPLTNIQQLPYDLQLERHYFTDLTIPMVEHKDSTSVMMTPTRSQPPYIEPIRNIQSVLSTVTNQLNQWLTKKDEVVYDSIGFNDCDVKSICWHPKQRLLAICNRNDVVLIYSFPSNGVVSHEYKPLALWMEFQSSVIDMQWKTHNPLTLAVSCKNGIILWEIDLNDFNSLVAKNNINKMTQPSMTNATILNYPCFIPTTMSWRSDGLLLASGSRSLNSIVVWDVASRVPSLVPRYGGNAVVSFSPMDDLLLSASNENTRIFETSKWDYNNKQWAFNSNYISSGWTPLGDYLALASGDQINFIQYKNKALDTFGGNLVHVEKTTTFKITQNGNDYHVGGHIRQIAISPDGTRMAVIFLKNRSETDNDRLIAIYRIKTHPTLIITPRGFIRKLDQSLQSIQFVPNYSKGSLLSATYVDGVVSFFPLLYTTSNQSRE</sequence>
<keyword evidence="3" id="KW-1185">Reference proteome</keyword>
<evidence type="ECO:0000313" key="2">
    <source>
        <dbReference type="EMBL" id="EGG20826.1"/>
    </source>
</evidence>
<dbReference type="InterPro" id="IPR001680">
    <property type="entry name" value="WD40_rpt"/>
</dbReference>
<feature type="domain" description="Aladin seven-bladed propeller" evidence="1">
    <location>
        <begin position="124"/>
        <end position="466"/>
    </location>
</feature>
<dbReference type="SUPFAM" id="SSF50978">
    <property type="entry name" value="WD40 repeat-like"/>
    <property type="match status" value="1"/>
</dbReference>
<evidence type="ECO:0000259" key="1">
    <source>
        <dbReference type="Pfam" id="PF25460"/>
    </source>
</evidence>
<dbReference type="PANTHER" id="PTHR14494">
    <property type="entry name" value="ALADIN/ADRACALIN/AAAS"/>
    <property type="match status" value="1"/>
</dbReference>
<evidence type="ECO:0000313" key="3">
    <source>
        <dbReference type="Proteomes" id="UP000007797"/>
    </source>
</evidence>
<dbReference type="GeneID" id="14874153"/>
<dbReference type="InterPro" id="IPR057403">
    <property type="entry name" value="Beta-prop_Aladin"/>
</dbReference>
<dbReference type="OrthoDB" id="411991at2759"/>
<dbReference type="EMBL" id="GL883010">
    <property type="protein sequence ID" value="EGG20826.1"/>
    <property type="molecule type" value="Genomic_DNA"/>
</dbReference>
<gene>
    <name evidence="2" type="ORF">DFA_00691</name>
</gene>
<dbReference type="GO" id="GO:0006913">
    <property type="term" value="P:nucleocytoplasmic transport"/>
    <property type="evidence" value="ECO:0007669"/>
    <property type="project" value="TreeGrafter"/>
</dbReference>
<dbReference type="PANTHER" id="PTHR14494:SF0">
    <property type="entry name" value="ALADIN"/>
    <property type="match status" value="1"/>
</dbReference>
<accession>F4PT90</accession>
<dbReference type="InterPro" id="IPR036322">
    <property type="entry name" value="WD40_repeat_dom_sf"/>
</dbReference>
<dbReference type="Gene3D" id="2.130.10.10">
    <property type="entry name" value="YVTN repeat-like/Quinoprotein amine dehydrogenase"/>
    <property type="match status" value="2"/>
</dbReference>
<dbReference type="SMART" id="SM00320">
    <property type="entry name" value="WD40"/>
    <property type="match status" value="3"/>
</dbReference>
<dbReference type="Proteomes" id="UP000007797">
    <property type="component" value="Unassembled WGS sequence"/>
</dbReference>
<organism evidence="2 3">
    <name type="scientific">Cavenderia fasciculata</name>
    <name type="common">Slime mold</name>
    <name type="synonym">Dictyostelium fasciculatum</name>
    <dbReference type="NCBI Taxonomy" id="261658"/>
    <lineage>
        <taxon>Eukaryota</taxon>
        <taxon>Amoebozoa</taxon>
        <taxon>Evosea</taxon>
        <taxon>Eumycetozoa</taxon>
        <taxon>Dictyostelia</taxon>
        <taxon>Acytosteliales</taxon>
        <taxon>Cavenderiaceae</taxon>
        <taxon>Cavenderia</taxon>
    </lineage>
</organism>
<dbReference type="AlphaFoldDB" id="F4PT90"/>